<dbReference type="EMBL" id="CAXITT010000400">
    <property type="protein sequence ID" value="CAL1540785.1"/>
    <property type="molecule type" value="Genomic_DNA"/>
</dbReference>
<reference evidence="2 3" key="1">
    <citation type="submission" date="2024-04" db="EMBL/GenBank/DDBJ databases">
        <authorList>
            <consortium name="Genoscope - CEA"/>
            <person name="William W."/>
        </authorList>
    </citation>
    <scope>NUCLEOTIDE SEQUENCE [LARGE SCALE GENOMIC DNA]</scope>
</reference>
<sequence length="284" mass="30034">MPGLATWIAVLFSPCLQDVVAQTHLGVIDVLAGLTCYSCDGRGQLFPACLRAPVVCQFGEVCSVIYGNANPVIGCKKVEECSRDVSHPMGSCTGGGVAITADTCELCCHTATCVNSITAGLELEFGTASPLTNALTQTTTAASHVITTTTATSSNQSMATTTRQLPTQHVGDQVSIPPMGTINCTVCYGGNCQSRPFTTTCESGFCVKTLQSYDDGQILITKGCGSLEICRTGWWLETRTNPSCMSQLKSTVNPTQPMSCYFCCASGHNCNDRLVDAGSLYHFQ</sequence>
<accession>A0AAV2I683</accession>
<feature type="signal peptide" evidence="1">
    <location>
        <begin position="1"/>
        <end position="21"/>
    </location>
</feature>
<gene>
    <name evidence="2" type="ORF">GSLYS_00014434001</name>
</gene>
<evidence type="ECO:0000313" key="3">
    <source>
        <dbReference type="Proteomes" id="UP001497497"/>
    </source>
</evidence>
<comment type="caution">
    <text evidence="2">The sequence shown here is derived from an EMBL/GenBank/DDBJ whole genome shotgun (WGS) entry which is preliminary data.</text>
</comment>
<protein>
    <submittedName>
        <fullName evidence="2">Uncharacterized protein</fullName>
    </submittedName>
</protein>
<feature type="chain" id="PRO_5043393674" evidence="1">
    <location>
        <begin position="22"/>
        <end position="284"/>
    </location>
</feature>
<dbReference type="AlphaFoldDB" id="A0AAV2I683"/>
<organism evidence="2 3">
    <name type="scientific">Lymnaea stagnalis</name>
    <name type="common">Great pond snail</name>
    <name type="synonym">Helix stagnalis</name>
    <dbReference type="NCBI Taxonomy" id="6523"/>
    <lineage>
        <taxon>Eukaryota</taxon>
        <taxon>Metazoa</taxon>
        <taxon>Spiralia</taxon>
        <taxon>Lophotrochozoa</taxon>
        <taxon>Mollusca</taxon>
        <taxon>Gastropoda</taxon>
        <taxon>Heterobranchia</taxon>
        <taxon>Euthyneura</taxon>
        <taxon>Panpulmonata</taxon>
        <taxon>Hygrophila</taxon>
        <taxon>Lymnaeoidea</taxon>
        <taxon>Lymnaeidae</taxon>
        <taxon>Lymnaea</taxon>
    </lineage>
</organism>
<name>A0AAV2I683_LYMST</name>
<proteinExistence type="predicted"/>
<keyword evidence="3" id="KW-1185">Reference proteome</keyword>
<dbReference type="Proteomes" id="UP001497497">
    <property type="component" value="Unassembled WGS sequence"/>
</dbReference>
<evidence type="ECO:0000256" key="1">
    <source>
        <dbReference type="SAM" id="SignalP"/>
    </source>
</evidence>
<keyword evidence="1" id="KW-0732">Signal</keyword>
<evidence type="ECO:0000313" key="2">
    <source>
        <dbReference type="EMBL" id="CAL1540785.1"/>
    </source>
</evidence>